<dbReference type="GO" id="GO:0003779">
    <property type="term" value="F:actin binding"/>
    <property type="evidence" value="ECO:0007669"/>
    <property type="project" value="InterPro"/>
</dbReference>
<evidence type="ECO:0000313" key="1">
    <source>
        <dbReference type="Ensembl" id="ENSENLP00000009002.1"/>
    </source>
</evidence>
<name>A0A665TQ62_ECHNA</name>
<evidence type="ECO:0008006" key="3">
    <source>
        <dbReference type="Google" id="ProtNLM"/>
    </source>
</evidence>
<reference evidence="1" key="3">
    <citation type="submission" date="2025-09" db="UniProtKB">
        <authorList>
            <consortium name="Ensembl"/>
        </authorList>
    </citation>
    <scope>IDENTIFICATION</scope>
</reference>
<evidence type="ECO:0000313" key="2">
    <source>
        <dbReference type="Proteomes" id="UP000472264"/>
    </source>
</evidence>
<dbReference type="PANTHER" id="PTHR13936">
    <property type="entry name" value="PROFILIN"/>
    <property type="match status" value="1"/>
</dbReference>
<dbReference type="PANTHER" id="PTHR13936:SF17">
    <property type="entry name" value="PROFILIN"/>
    <property type="match status" value="1"/>
</dbReference>
<dbReference type="InParanoid" id="A0A665TQ62"/>
<dbReference type="InterPro" id="IPR036140">
    <property type="entry name" value="PFN_sf"/>
</dbReference>
<dbReference type="Gene3D" id="3.30.450.30">
    <property type="entry name" value="Dynein light chain 2a, cytoplasmic"/>
    <property type="match status" value="1"/>
</dbReference>
<proteinExistence type="predicted"/>
<protein>
    <recommendedName>
        <fullName evidence="3">Profilin</fullName>
    </recommendedName>
</protein>
<dbReference type="GO" id="GO:0005737">
    <property type="term" value="C:cytoplasm"/>
    <property type="evidence" value="ECO:0007669"/>
    <property type="project" value="TreeGrafter"/>
</dbReference>
<reference evidence="1" key="1">
    <citation type="submission" date="2021-04" db="EMBL/GenBank/DDBJ databases">
        <authorList>
            <consortium name="Wellcome Sanger Institute Data Sharing"/>
        </authorList>
    </citation>
    <scope>NUCLEOTIDE SEQUENCE [LARGE SCALE GENOMIC DNA]</scope>
</reference>
<organism evidence="1 2">
    <name type="scientific">Echeneis naucrates</name>
    <name type="common">Live sharksucker</name>
    <dbReference type="NCBI Taxonomy" id="173247"/>
    <lineage>
        <taxon>Eukaryota</taxon>
        <taxon>Metazoa</taxon>
        <taxon>Chordata</taxon>
        <taxon>Craniata</taxon>
        <taxon>Vertebrata</taxon>
        <taxon>Euteleostomi</taxon>
        <taxon>Actinopterygii</taxon>
        <taxon>Neopterygii</taxon>
        <taxon>Teleostei</taxon>
        <taxon>Neoteleostei</taxon>
        <taxon>Acanthomorphata</taxon>
        <taxon>Carangaria</taxon>
        <taxon>Carangiformes</taxon>
        <taxon>Echeneidae</taxon>
        <taxon>Echeneis</taxon>
    </lineage>
</organism>
<reference evidence="1" key="2">
    <citation type="submission" date="2025-08" db="UniProtKB">
        <authorList>
            <consortium name="Ensembl"/>
        </authorList>
    </citation>
    <scope>IDENTIFICATION</scope>
</reference>
<dbReference type="InterPro" id="IPR048278">
    <property type="entry name" value="PFN"/>
</dbReference>
<dbReference type="Ensembl" id="ENSENLT00000009436.1">
    <property type="protein sequence ID" value="ENSENLP00000009002.1"/>
    <property type="gene ID" value="ENSENLG00000004380.1"/>
</dbReference>
<dbReference type="Pfam" id="PF00235">
    <property type="entry name" value="Profilin"/>
    <property type="match status" value="1"/>
</dbReference>
<dbReference type="AlphaFoldDB" id="A0A665TQ62"/>
<dbReference type="OMA" id="VEQAAIC"/>
<dbReference type="SUPFAM" id="SSF55770">
    <property type="entry name" value="Profilin (actin-binding protein)"/>
    <property type="match status" value="1"/>
</dbReference>
<accession>A0A665TQ62</accession>
<sequence length="103" mass="11268">WSCWFLLPPAEIQKLLGDRKDFGQCGTTICGTKCRMLRDNLDTDGMNSLDLKTAPDTEGNTYNICIGKTGKTLVIAKGKKDANGGQVATKVFETVSHLKKAQF</sequence>
<dbReference type="GO" id="GO:0032233">
    <property type="term" value="P:positive regulation of actin filament bundle assembly"/>
    <property type="evidence" value="ECO:0007669"/>
    <property type="project" value="TreeGrafter"/>
</dbReference>
<dbReference type="GO" id="GO:0030833">
    <property type="term" value="P:regulation of actin filament polymerization"/>
    <property type="evidence" value="ECO:0007669"/>
    <property type="project" value="TreeGrafter"/>
</dbReference>
<dbReference type="Proteomes" id="UP000472264">
    <property type="component" value="Chromosome 18"/>
</dbReference>
<keyword evidence="2" id="KW-1185">Reference proteome</keyword>